<feature type="region of interest" description="Disordered" evidence="1">
    <location>
        <begin position="641"/>
        <end position="739"/>
    </location>
</feature>
<feature type="compositionally biased region" description="Basic and acidic residues" evidence="1">
    <location>
        <begin position="647"/>
        <end position="661"/>
    </location>
</feature>
<dbReference type="EMBL" id="BAABBF010000014">
    <property type="protein sequence ID" value="GAA3724946.1"/>
    <property type="molecule type" value="Genomic_DNA"/>
</dbReference>
<dbReference type="InterPro" id="IPR040677">
    <property type="entry name" value="LPD7"/>
</dbReference>
<feature type="compositionally biased region" description="Gly residues" evidence="1">
    <location>
        <begin position="729"/>
        <end position="739"/>
    </location>
</feature>
<feature type="domain" description="Large polyvalent protein-associated" evidence="3">
    <location>
        <begin position="429"/>
        <end position="512"/>
    </location>
</feature>
<dbReference type="Proteomes" id="UP001500523">
    <property type="component" value="Unassembled WGS sequence"/>
</dbReference>
<dbReference type="Pfam" id="PF03432">
    <property type="entry name" value="Relaxase"/>
    <property type="match status" value="1"/>
</dbReference>
<sequence length="739" mass="82075">MIVKHIPARPAGRNATVERARHARNLVDYLRQPEKQGAEKDYQVAYMLSEKLGDTKGERLFHIGARNFVSTDIDGQRAEMIAVAQAASRSPNPIDHWLLSWREGELPTPAEIDETVAMFVEHLGVDGQPCIYACHGDTDNRHVHLALNRYDPLSRRMIEINDGFTREAAHQAVALIVDRFGWQAEADARYAVVDGRPVMAAGAAARQSEGRKPIGAKAAAYENRTGYRSAQRIVQEEAVPRIKAARSWRDLHAALAEVGIRYDLVGTNGVTLTVGDERVKASSVDRAITRTQVEKRLGAFEPREAAINDVPRDPNGDRLAEAFRADEYRAECERWRRHQQARREQRAALVRESLDEKKQVRPAARERRARLMPPPPDLESWYYDRREVTFVSRWRNRLRVTELPHFSGAAIRTTHLPSEIDGYHGYPCSDGVRYARGPEDPTAFVDRGTRIGVVIQDDQAMLAALRLAALKFDGKVSVNGDEQFRERTFQLAQRNGLGHVLTNPDLAARWQAMQPKSPSRVVPISPAITEPDVRRREGELAKGKIADRPKVATKNQMDPVVTAPPAKPALRPAAPNGSGRTIGSDSAPPPKPAGDRPDVREAVRAREAEILKRSWAHAFTKLEEIERLPVRDEAGRWTIDTDGLSLPERRALSNPDREAETQQRLAEIAADRAKRERGTAQHGEIGRLATPKPSPIAPSGKAAGSQADRQQRRIPPILSRGPDDVTGTPPGGGRTGPGR</sequence>
<dbReference type="InterPro" id="IPR054462">
    <property type="entry name" value="TraI_M"/>
</dbReference>
<dbReference type="Pfam" id="PF18821">
    <property type="entry name" value="LPD7"/>
    <property type="match status" value="1"/>
</dbReference>
<evidence type="ECO:0000313" key="6">
    <source>
        <dbReference type="Proteomes" id="UP001500523"/>
    </source>
</evidence>
<dbReference type="RefSeq" id="WP_344694787.1">
    <property type="nucleotide sequence ID" value="NZ_BAABBF010000014.1"/>
</dbReference>
<feature type="compositionally biased region" description="Basic and acidic residues" evidence="1">
    <location>
        <begin position="669"/>
        <end position="679"/>
    </location>
</feature>
<evidence type="ECO:0008006" key="7">
    <source>
        <dbReference type="Google" id="ProtNLM"/>
    </source>
</evidence>
<organism evidence="5 6">
    <name type="scientific">Sphingomonas cynarae</name>
    <dbReference type="NCBI Taxonomy" id="930197"/>
    <lineage>
        <taxon>Bacteria</taxon>
        <taxon>Pseudomonadati</taxon>
        <taxon>Pseudomonadota</taxon>
        <taxon>Alphaproteobacteria</taxon>
        <taxon>Sphingomonadales</taxon>
        <taxon>Sphingomonadaceae</taxon>
        <taxon>Sphingomonas</taxon>
    </lineage>
</organism>
<evidence type="ECO:0000256" key="1">
    <source>
        <dbReference type="SAM" id="MobiDB-lite"/>
    </source>
</evidence>
<keyword evidence="6" id="KW-1185">Reference proteome</keyword>
<evidence type="ECO:0000259" key="4">
    <source>
        <dbReference type="Pfam" id="PF22863"/>
    </source>
</evidence>
<proteinExistence type="predicted"/>
<feature type="domain" description="MobA/VirD2-like nuclease" evidence="2">
    <location>
        <begin position="56"/>
        <end position="181"/>
    </location>
</feature>
<comment type="caution">
    <text evidence="5">The sequence shown here is derived from an EMBL/GenBank/DDBJ whole genome shotgun (WGS) entry which is preliminary data.</text>
</comment>
<evidence type="ECO:0000259" key="3">
    <source>
        <dbReference type="Pfam" id="PF18821"/>
    </source>
</evidence>
<feature type="domain" description="TraI-like middle" evidence="4">
    <location>
        <begin position="217"/>
        <end position="302"/>
    </location>
</feature>
<reference evidence="6" key="1">
    <citation type="journal article" date="2019" name="Int. J. Syst. Evol. Microbiol.">
        <title>The Global Catalogue of Microorganisms (GCM) 10K type strain sequencing project: providing services to taxonomists for standard genome sequencing and annotation.</title>
        <authorList>
            <consortium name="The Broad Institute Genomics Platform"/>
            <consortium name="The Broad Institute Genome Sequencing Center for Infectious Disease"/>
            <person name="Wu L."/>
            <person name="Ma J."/>
        </authorList>
    </citation>
    <scope>NUCLEOTIDE SEQUENCE [LARGE SCALE GENOMIC DNA]</scope>
    <source>
        <strain evidence="6">JCM 17498</strain>
    </source>
</reference>
<protein>
    <recommendedName>
        <fullName evidence="7">Relaxase/mobilization nuclease-like protein</fullName>
    </recommendedName>
</protein>
<accession>A0ABP7EUJ3</accession>
<evidence type="ECO:0000313" key="5">
    <source>
        <dbReference type="EMBL" id="GAA3724946.1"/>
    </source>
</evidence>
<name>A0ABP7EUJ3_9SPHN</name>
<dbReference type="Pfam" id="PF22863">
    <property type="entry name" value="TraI_middle"/>
    <property type="match status" value="1"/>
</dbReference>
<feature type="region of interest" description="Disordered" evidence="1">
    <location>
        <begin position="532"/>
        <end position="599"/>
    </location>
</feature>
<dbReference type="InterPro" id="IPR005094">
    <property type="entry name" value="Endonuclease_MobA/VirD2"/>
</dbReference>
<evidence type="ECO:0000259" key="2">
    <source>
        <dbReference type="Pfam" id="PF03432"/>
    </source>
</evidence>
<feature type="compositionally biased region" description="Basic and acidic residues" evidence="1">
    <location>
        <begin position="532"/>
        <end position="550"/>
    </location>
</feature>
<gene>
    <name evidence="5" type="ORF">GCM10022268_36180</name>
</gene>